<dbReference type="PANTHER" id="PTHR11106">
    <property type="entry name" value="GANGLIOSIDE INDUCED DIFFERENTIATION ASSOCIATED PROTEIN 2-RELATED"/>
    <property type="match status" value="1"/>
</dbReference>
<accession>A0ABT9Z9R5</accession>
<dbReference type="InterPro" id="IPR002589">
    <property type="entry name" value="Macro_dom"/>
</dbReference>
<dbReference type="Gene3D" id="3.40.220.10">
    <property type="entry name" value="Leucine Aminopeptidase, subunit E, domain 1"/>
    <property type="match status" value="1"/>
</dbReference>
<dbReference type="EMBL" id="JAUSUD010000001">
    <property type="protein sequence ID" value="MDQ0229001.1"/>
    <property type="molecule type" value="Genomic_DNA"/>
</dbReference>
<comment type="caution">
    <text evidence="2">The sequence shown here is derived from an EMBL/GenBank/DDBJ whole genome shotgun (WGS) entry which is preliminary data.</text>
</comment>
<feature type="domain" description="Macro" evidence="1">
    <location>
        <begin position="1"/>
        <end position="168"/>
    </location>
</feature>
<keyword evidence="3" id="KW-1185">Reference proteome</keyword>
<dbReference type="InterPro" id="IPR043472">
    <property type="entry name" value="Macro_dom-like"/>
</dbReference>
<name>A0ABT9Z9R5_9BACI</name>
<reference evidence="2 3" key="1">
    <citation type="submission" date="2023-07" db="EMBL/GenBank/DDBJ databases">
        <title>Genomic Encyclopedia of Type Strains, Phase IV (KMG-IV): sequencing the most valuable type-strain genomes for metagenomic binning, comparative biology and taxonomic classification.</title>
        <authorList>
            <person name="Goeker M."/>
        </authorList>
    </citation>
    <scope>NUCLEOTIDE SEQUENCE [LARGE SCALE GENOMIC DNA]</scope>
    <source>
        <strain evidence="2 3">DSM 29005</strain>
    </source>
</reference>
<gene>
    <name evidence="2" type="ORF">J2S19_000251</name>
</gene>
<organism evidence="2 3">
    <name type="scientific">Metabacillus malikii</name>
    <dbReference type="NCBI Taxonomy" id="1504265"/>
    <lineage>
        <taxon>Bacteria</taxon>
        <taxon>Bacillati</taxon>
        <taxon>Bacillota</taxon>
        <taxon>Bacilli</taxon>
        <taxon>Bacillales</taxon>
        <taxon>Bacillaceae</taxon>
        <taxon>Metabacillus</taxon>
    </lineage>
</organism>
<proteinExistence type="predicted"/>
<dbReference type="SUPFAM" id="SSF52949">
    <property type="entry name" value="Macro domain-like"/>
    <property type="match status" value="1"/>
</dbReference>
<protein>
    <submittedName>
        <fullName evidence="2">O-acetyl-ADP-ribose deacetylase (Regulator of RNase III)</fullName>
    </submittedName>
</protein>
<evidence type="ECO:0000313" key="2">
    <source>
        <dbReference type="EMBL" id="MDQ0229001.1"/>
    </source>
</evidence>
<dbReference type="Pfam" id="PF01661">
    <property type="entry name" value="Macro"/>
    <property type="match status" value="1"/>
</dbReference>
<dbReference type="RefSeq" id="WP_307335970.1">
    <property type="nucleotide sequence ID" value="NZ_JAUSUD010000001.1"/>
</dbReference>
<evidence type="ECO:0000313" key="3">
    <source>
        <dbReference type="Proteomes" id="UP001234495"/>
    </source>
</evidence>
<dbReference type="Proteomes" id="UP001234495">
    <property type="component" value="Unassembled WGS sequence"/>
</dbReference>
<dbReference type="PROSITE" id="PS51154">
    <property type="entry name" value="MACRO"/>
    <property type="match status" value="1"/>
</dbReference>
<evidence type="ECO:0000259" key="1">
    <source>
        <dbReference type="PROSITE" id="PS51154"/>
    </source>
</evidence>
<dbReference type="CDD" id="cd02908">
    <property type="entry name" value="Macro_OAADPr_deacetylase"/>
    <property type="match status" value="1"/>
</dbReference>
<dbReference type="SMART" id="SM00506">
    <property type="entry name" value="A1pp"/>
    <property type="match status" value="1"/>
</dbReference>
<sequence>MPLQIVRDDITKMKVDTIVNAANPQLKKGGGVCGAIFQAAGAKELQKACDEIGGCSIGQAVITDGFRLYAKHIIHTPGPIWRGGKYNEAAQLAACYFNSLHLAKDYQLHSIAIPLISTGIFGYPKDEALNIAVSTISEFLLVHEMDVYLVVFDKQSFHLSKKLFHSIHEYIDEHFVKDAGLKGNRREEAFILETLQEESIRSDYAIEKDRPLEGTSLVEYLNMLDETFSMRLLRMIDERRMTDVEAYTRANISRKLFSKIRTNHDYQPKKKTALAFAIALELSVAETNELLQSAGYTLSHSSKFDVIIEYFIIQRNFNIHEINEALFAFDQPLLGG</sequence>
<dbReference type="PANTHER" id="PTHR11106:SF27">
    <property type="entry name" value="MACRO DOMAIN-CONTAINING PROTEIN"/>
    <property type="match status" value="1"/>
</dbReference>